<dbReference type="SUPFAM" id="SSF54518">
    <property type="entry name" value="Tubby C-terminal domain-like"/>
    <property type="match status" value="1"/>
</dbReference>
<organism evidence="3 4">
    <name type="scientific">Humibacillus xanthopallidus</name>
    <dbReference type="NCBI Taxonomy" id="412689"/>
    <lineage>
        <taxon>Bacteria</taxon>
        <taxon>Bacillati</taxon>
        <taxon>Actinomycetota</taxon>
        <taxon>Actinomycetes</taxon>
        <taxon>Micrococcales</taxon>
        <taxon>Intrasporangiaceae</taxon>
        <taxon>Humibacillus</taxon>
    </lineage>
</organism>
<feature type="region of interest" description="Disordered" evidence="2">
    <location>
        <begin position="1"/>
        <end position="21"/>
    </location>
</feature>
<name>A0A543PQ98_9MICO</name>
<evidence type="ECO:0000313" key="3">
    <source>
        <dbReference type="EMBL" id="TQN46250.1"/>
    </source>
</evidence>
<reference evidence="3 4" key="1">
    <citation type="submission" date="2019-06" db="EMBL/GenBank/DDBJ databases">
        <title>Sequencing the genomes of 1000 actinobacteria strains.</title>
        <authorList>
            <person name="Klenk H.-P."/>
        </authorList>
    </citation>
    <scope>NUCLEOTIDE SEQUENCE [LARGE SCALE GENOMIC DNA]</scope>
    <source>
        <strain evidence="3 4">DSM 21776</strain>
    </source>
</reference>
<proteinExistence type="inferred from homology"/>
<gene>
    <name evidence="3" type="ORF">FHX52_2956</name>
</gene>
<sequence length="184" mass="21012">MGIGDRRRERREERRDERRGVGRTTYRMRQKLVAIGDDYWIEDEQGRRAFKVNGKAVRFRDTLVLEDADGHELLKLQERKLHVRDTMVIEDPSGTTVATVKKAMISPLRERFSVDVADGDDMEVQGNIVDHEYHITQNGEQVAEVSKKWFRVADTYGVEVVDGKDAVLILAVSAVIDSMTHDVG</sequence>
<dbReference type="OrthoDB" id="4863874at2"/>
<evidence type="ECO:0000256" key="2">
    <source>
        <dbReference type="SAM" id="MobiDB-lite"/>
    </source>
</evidence>
<dbReference type="RefSeq" id="WP_141823077.1">
    <property type="nucleotide sequence ID" value="NZ_BAAAQC010000004.1"/>
</dbReference>
<dbReference type="EMBL" id="VFQF01000002">
    <property type="protein sequence ID" value="TQN46250.1"/>
    <property type="molecule type" value="Genomic_DNA"/>
</dbReference>
<dbReference type="InterPro" id="IPR025659">
    <property type="entry name" value="Tubby-like_C"/>
</dbReference>
<dbReference type="InterPro" id="IPR007612">
    <property type="entry name" value="LOR"/>
</dbReference>
<protein>
    <submittedName>
        <fullName evidence="3">Uncharacterized protein YxjI</fullName>
    </submittedName>
</protein>
<dbReference type="Proteomes" id="UP000320085">
    <property type="component" value="Unassembled WGS sequence"/>
</dbReference>
<dbReference type="Pfam" id="PF04525">
    <property type="entry name" value="LOR"/>
    <property type="match status" value="1"/>
</dbReference>
<feature type="compositionally biased region" description="Basic and acidic residues" evidence="2">
    <location>
        <begin position="1"/>
        <end position="20"/>
    </location>
</feature>
<dbReference type="PANTHER" id="PTHR31087:SF161">
    <property type="entry name" value="TUBBY C 2 FAMILY PROTEIN"/>
    <property type="match status" value="1"/>
</dbReference>
<accession>A0A543PQ98</accession>
<dbReference type="PANTHER" id="PTHR31087">
    <property type="match status" value="1"/>
</dbReference>
<evidence type="ECO:0000256" key="1">
    <source>
        <dbReference type="ARBA" id="ARBA00005437"/>
    </source>
</evidence>
<evidence type="ECO:0000313" key="4">
    <source>
        <dbReference type="Proteomes" id="UP000320085"/>
    </source>
</evidence>
<dbReference type="InterPro" id="IPR038595">
    <property type="entry name" value="LOR_sf"/>
</dbReference>
<comment type="similarity">
    <text evidence="1">Belongs to the LOR family.</text>
</comment>
<dbReference type="AlphaFoldDB" id="A0A543PQ98"/>
<comment type="caution">
    <text evidence="3">The sequence shown here is derived from an EMBL/GenBank/DDBJ whole genome shotgun (WGS) entry which is preliminary data.</text>
</comment>
<dbReference type="Gene3D" id="2.40.160.200">
    <property type="entry name" value="LURP1-related"/>
    <property type="match status" value="1"/>
</dbReference>